<dbReference type="OrthoDB" id="9800412at2"/>
<accession>A0A077AZB8</accession>
<evidence type="ECO:0000313" key="1">
    <source>
        <dbReference type="EMBL" id="AIK97008.1"/>
    </source>
</evidence>
<evidence type="ECO:0008006" key="3">
    <source>
        <dbReference type="Google" id="ProtNLM"/>
    </source>
</evidence>
<proteinExistence type="predicted"/>
<gene>
    <name evidence="1" type="ORF">ID47_10110</name>
</gene>
<dbReference type="KEGG" id="paca:ID47_10110"/>
<dbReference type="InterPro" id="IPR007481">
    <property type="entry name" value="SspB"/>
</dbReference>
<protein>
    <recommendedName>
        <fullName evidence="3">Stringent starvation protein B</fullName>
    </recommendedName>
</protein>
<dbReference type="Proteomes" id="UP000028926">
    <property type="component" value="Chromosome"/>
</dbReference>
<reference evidence="1 2" key="1">
    <citation type="submission" date="2014-07" db="EMBL/GenBank/DDBJ databases">
        <title>Comparative genomic insights into amoeba endosymbionts belonging to the families of Holosporaceae and Candidatus Midichloriaceae within Rickettsiales.</title>
        <authorList>
            <person name="Wang Z."/>
            <person name="Wu M."/>
        </authorList>
    </citation>
    <scope>NUCLEOTIDE SEQUENCE [LARGE SCALE GENOMIC DNA]</scope>
    <source>
        <strain evidence="1">PRA3</strain>
    </source>
</reference>
<dbReference type="Gene3D" id="2.30.30.220">
    <property type="entry name" value="SspB-like"/>
    <property type="match status" value="1"/>
</dbReference>
<sequence>MTKASTFDYENLVQESLRNVIKETLATVVKDGLPGKHHFYISFKTDYPGVDLPDYLREEYPDDITIVLQYEFWDLEVGEKTFNVTLCFNDVHERLTIPLGAVVSFVDPSVKFGLQFTPAEVDADAELVQLDNQKKTPKTVIERDEQANPGDGTNIITLDAFRRK</sequence>
<dbReference type="eggNOG" id="COG3814">
    <property type="taxonomic scope" value="Bacteria"/>
</dbReference>
<dbReference type="STRING" id="91604.ID47_10110"/>
<evidence type="ECO:0000313" key="2">
    <source>
        <dbReference type="Proteomes" id="UP000028926"/>
    </source>
</evidence>
<dbReference type="InterPro" id="IPR036760">
    <property type="entry name" value="SspB-like_sf"/>
</dbReference>
<keyword evidence="2" id="KW-1185">Reference proteome</keyword>
<dbReference type="SUPFAM" id="SSF101738">
    <property type="entry name" value="SspB-like"/>
    <property type="match status" value="1"/>
</dbReference>
<dbReference type="Pfam" id="PF04386">
    <property type="entry name" value="SspB"/>
    <property type="match status" value="1"/>
</dbReference>
<name>A0A077AZB8_9PROT</name>
<dbReference type="AlphaFoldDB" id="A0A077AZB8"/>
<dbReference type="HOGENOM" id="CLU_106715_1_0_5"/>
<dbReference type="EMBL" id="CP008941">
    <property type="protein sequence ID" value="AIK97008.1"/>
    <property type="molecule type" value="Genomic_DNA"/>
</dbReference>
<dbReference type="RefSeq" id="WP_038465960.1">
    <property type="nucleotide sequence ID" value="NZ_CP008941.1"/>
</dbReference>
<organism evidence="1 2">
    <name type="scientific">Candidatus Odyssella acanthamoebae</name>
    <dbReference type="NCBI Taxonomy" id="91604"/>
    <lineage>
        <taxon>Bacteria</taxon>
        <taxon>Pseudomonadati</taxon>
        <taxon>Pseudomonadota</taxon>
        <taxon>Alphaproteobacteria</taxon>
        <taxon>Holosporales</taxon>
        <taxon>Candidatus Paracaedibacteraceae</taxon>
        <taxon>Candidatus Odyssella</taxon>
    </lineage>
</organism>